<protein>
    <submittedName>
        <fullName evidence="2">Uncharacterized protein</fullName>
    </submittedName>
</protein>
<dbReference type="AlphaFoldDB" id="A0A0E0HXU3"/>
<evidence type="ECO:0000313" key="2">
    <source>
        <dbReference type="EnsemblPlants" id="ONIVA07G05070.1"/>
    </source>
</evidence>
<dbReference type="Proteomes" id="UP000006591">
    <property type="component" value="Chromosome 7"/>
</dbReference>
<keyword evidence="1" id="KW-0732">Signal</keyword>
<reference evidence="2" key="2">
    <citation type="submission" date="2018-04" db="EMBL/GenBank/DDBJ databases">
        <title>OnivRS2 (Oryza nivara Reference Sequence Version 2).</title>
        <authorList>
            <person name="Zhang J."/>
            <person name="Kudrna D."/>
            <person name="Lee S."/>
            <person name="Talag J."/>
            <person name="Rajasekar S."/>
            <person name="Welchert J."/>
            <person name="Hsing Y.-I."/>
            <person name="Wing R.A."/>
        </authorList>
    </citation>
    <scope>NUCLEOTIDE SEQUENCE [LARGE SCALE GENOMIC DNA]</scope>
    <source>
        <strain evidence="2">SL10</strain>
    </source>
</reference>
<name>A0A0E0HXU3_ORYNI</name>
<proteinExistence type="predicted"/>
<dbReference type="EnsemblPlants" id="ONIVA07G05070.1">
    <property type="protein sequence ID" value="ONIVA07G05070.1"/>
    <property type="gene ID" value="ONIVA07G05070"/>
</dbReference>
<dbReference type="Gramene" id="ONIVA07G05070.1">
    <property type="protein sequence ID" value="ONIVA07G05070.1"/>
    <property type="gene ID" value="ONIVA07G05070"/>
</dbReference>
<keyword evidence="3" id="KW-1185">Reference proteome</keyword>
<reference evidence="2" key="1">
    <citation type="submission" date="2015-04" db="UniProtKB">
        <authorList>
            <consortium name="EnsemblPlants"/>
        </authorList>
    </citation>
    <scope>IDENTIFICATION</scope>
    <source>
        <strain evidence="2">SL10</strain>
    </source>
</reference>
<evidence type="ECO:0000256" key="1">
    <source>
        <dbReference type="SAM" id="SignalP"/>
    </source>
</evidence>
<accession>A0A0E0HXU3</accession>
<dbReference type="HOGENOM" id="CLU_2268003_0_0_1"/>
<sequence length="123" mass="11400">MAARVAVVLLLLFGLAAVAVTAARIMPDDDCGDTANAAGAAGVGEAKTAFGGSDGRGGLFGGYTGPLGGGAAGFGPFGGFGAGGGPFGGFGGGVGLGGGGGGFRPGKIHVADYLGPPVSQWKG</sequence>
<dbReference type="OMA" id="RIMPDDD"/>
<evidence type="ECO:0000313" key="3">
    <source>
        <dbReference type="Proteomes" id="UP000006591"/>
    </source>
</evidence>
<feature type="signal peptide" evidence="1">
    <location>
        <begin position="1"/>
        <end position="22"/>
    </location>
</feature>
<organism evidence="2">
    <name type="scientific">Oryza nivara</name>
    <name type="common">Indian wild rice</name>
    <name type="synonym">Oryza sativa f. spontanea</name>
    <dbReference type="NCBI Taxonomy" id="4536"/>
    <lineage>
        <taxon>Eukaryota</taxon>
        <taxon>Viridiplantae</taxon>
        <taxon>Streptophyta</taxon>
        <taxon>Embryophyta</taxon>
        <taxon>Tracheophyta</taxon>
        <taxon>Spermatophyta</taxon>
        <taxon>Magnoliopsida</taxon>
        <taxon>Liliopsida</taxon>
        <taxon>Poales</taxon>
        <taxon>Poaceae</taxon>
        <taxon>BOP clade</taxon>
        <taxon>Oryzoideae</taxon>
        <taxon>Oryzeae</taxon>
        <taxon>Oryzinae</taxon>
        <taxon>Oryza</taxon>
    </lineage>
</organism>
<feature type="chain" id="PRO_5002362335" evidence="1">
    <location>
        <begin position="23"/>
        <end position="123"/>
    </location>
</feature>
<dbReference type="STRING" id="4536.A0A0E0HXU3"/>